<dbReference type="AlphaFoldDB" id="A0A0A2MTK4"/>
<keyword evidence="2" id="KW-1185">Reference proteome</keyword>
<dbReference type="Proteomes" id="UP000030111">
    <property type="component" value="Unassembled WGS sequence"/>
</dbReference>
<dbReference type="STRING" id="1121898.GCA_000422725_03825"/>
<dbReference type="InterPro" id="IPR047690">
    <property type="entry name" value="IPExxxVDY_fam"/>
</dbReference>
<evidence type="ECO:0000313" key="1">
    <source>
        <dbReference type="EMBL" id="KGO91565.1"/>
    </source>
</evidence>
<sequence>MATHKLMIDDFVSVDYGLIAIHSSLEDYRLAYFINRHLELRLERCPRDVSFKRKDGESFFSRYLFEDDTNDAAWSLIQNKNSMVSTHTNNTSLFAGEGLMGTSSALFIPELKTVDYILKIEDTESDTAIDNAVTGLLAIKYIATAYKIDHYKLKSKNNLIF</sequence>
<reference evidence="1 2" key="1">
    <citation type="submission" date="2013-09" db="EMBL/GenBank/DDBJ databases">
        <authorList>
            <person name="Zeng Z."/>
            <person name="Chen C."/>
        </authorList>
    </citation>
    <scope>NUCLEOTIDE SEQUENCE [LARGE SCALE GENOMIC DNA]</scope>
    <source>
        <strain evidence="1 2">WB 4.1-42</strain>
    </source>
</reference>
<gene>
    <name evidence="1" type="ORF">Q766_16985</name>
</gene>
<comment type="caution">
    <text evidence="1">The sequence shown here is derived from an EMBL/GenBank/DDBJ whole genome shotgun (WGS) entry which is preliminary data.</text>
</comment>
<proteinExistence type="predicted"/>
<accession>A0A0A2MTK4</accession>
<dbReference type="OrthoDB" id="676614at2"/>
<evidence type="ECO:0008006" key="3">
    <source>
        <dbReference type="Google" id="ProtNLM"/>
    </source>
</evidence>
<dbReference type="eggNOG" id="ENOG5032ZD8">
    <property type="taxonomic scope" value="Bacteria"/>
</dbReference>
<name>A0A0A2MTK4_9FLAO</name>
<dbReference type="EMBL" id="JRLY01000017">
    <property type="protein sequence ID" value="KGO91565.1"/>
    <property type="molecule type" value="Genomic_DNA"/>
</dbReference>
<organism evidence="1 2">
    <name type="scientific">Flavobacterium subsaxonicum WB 4.1-42 = DSM 21790</name>
    <dbReference type="NCBI Taxonomy" id="1121898"/>
    <lineage>
        <taxon>Bacteria</taxon>
        <taxon>Pseudomonadati</taxon>
        <taxon>Bacteroidota</taxon>
        <taxon>Flavobacteriia</taxon>
        <taxon>Flavobacteriales</taxon>
        <taxon>Flavobacteriaceae</taxon>
        <taxon>Flavobacterium</taxon>
    </lineage>
</organism>
<evidence type="ECO:0000313" key="2">
    <source>
        <dbReference type="Proteomes" id="UP000030111"/>
    </source>
</evidence>
<dbReference type="NCBIfam" id="NF033205">
    <property type="entry name" value="IPExxxVDY"/>
    <property type="match status" value="1"/>
</dbReference>
<protein>
    <recommendedName>
        <fullName evidence="3">IPExxxVDY family protein</fullName>
    </recommendedName>
</protein>